<comment type="caution">
    <text evidence="2">The sequence shown here is derived from an EMBL/GenBank/DDBJ whole genome shotgun (WGS) entry which is preliminary data.</text>
</comment>
<accession>A0A7K0D345</accession>
<evidence type="ECO:0000313" key="2">
    <source>
        <dbReference type="EMBL" id="MQY20139.1"/>
    </source>
</evidence>
<dbReference type="OrthoDB" id="3723950at2"/>
<gene>
    <name evidence="2" type="ORF">NRB20_32350</name>
</gene>
<dbReference type="AlphaFoldDB" id="A0A7K0D345"/>
<dbReference type="Pfam" id="PF12770">
    <property type="entry name" value="CHAT"/>
    <property type="match status" value="1"/>
</dbReference>
<dbReference type="Proteomes" id="UP000438448">
    <property type="component" value="Unassembled WGS sequence"/>
</dbReference>
<evidence type="ECO:0000313" key="3">
    <source>
        <dbReference type="Proteomes" id="UP000438448"/>
    </source>
</evidence>
<reference evidence="2 3" key="1">
    <citation type="submission" date="2019-10" db="EMBL/GenBank/DDBJ databases">
        <title>Nocardia macrotermitis sp. nov. and Nocardia aurantia sp. nov., isolated from the gut of fungus growing-termite Macrotermes natalensis.</title>
        <authorList>
            <person name="Benndorf R."/>
            <person name="Schwitalla J."/>
            <person name="Martin K."/>
            <person name="De Beer W."/>
            <person name="Kaster A.-K."/>
            <person name="Vollmers J."/>
            <person name="Poulsen M."/>
            <person name="Beemelmanns C."/>
        </authorList>
    </citation>
    <scope>NUCLEOTIDE SEQUENCE [LARGE SCALE GENOMIC DNA]</scope>
    <source>
        <strain evidence="2 3">RB20</strain>
    </source>
</reference>
<name>A0A7K0D345_9NOCA</name>
<keyword evidence="3" id="KW-1185">Reference proteome</keyword>
<protein>
    <recommendedName>
        <fullName evidence="1">CHAT domain-containing protein</fullName>
    </recommendedName>
</protein>
<dbReference type="RefSeq" id="WP_153410921.1">
    <property type="nucleotide sequence ID" value="NZ_WEGK01000006.1"/>
</dbReference>
<proteinExistence type="predicted"/>
<dbReference type="InterPro" id="IPR024983">
    <property type="entry name" value="CHAT_dom"/>
</dbReference>
<dbReference type="EMBL" id="WEGK01000006">
    <property type="protein sequence ID" value="MQY20139.1"/>
    <property type="molecule type" value="Genomic_DNA"/>
</dbReference>
<sequence>MSGAQVLLRAVDRKHTYLAWRWLDRPGDPDYVVIGETAARAAGAALESALFPALPGETGAEREHRALVTGAFADRDRERALARSLTDAFLPDRLRTQIRDRWRAGERVRVRITPSPRLARVPWELLWIDARHRLIDAATVVYEPPAVVHAGRARTPEEWAEVRDRPVLFVIDPAIGSNAAAFGLSSALPGDGTEPFVARIGQYIAAGRALAEELDLAMGPTFTRRDLTEALETPRSRLLYFGHASASPNEPASAAIHLSDTAAIWGLAPPLVRAGSTPSESDHRPLAAIDLLHGTGTADERSRRTYRIGAPRSGPDLWPMPSRVALIACESGADYRSAELFGLVVAMVNSGAALVTSTRWVLPTDGSLRGRAGRDSAARPTTELALRVDAAHEQADPVEELAQWQRRQLAAWSEGTDEATTPLVWASLTHTVAPKRPSA</sequence>
<evidence type="ECO:0000259" key="1">
    <source>
        <dbReference type="Pfam" id="PF12770"/>
    </source>
</evidence>
<organism evidence="2 3">
    <name type="scientific">Nocardia macrotermitis</name>
    <dbReference type="NCBI Taxonomy" id="2585198"/>
    <lineage>
        <taxon>Bacteria</taxon>
        <taxon>Bacillati</taxon>
        <taxon>Actinomycetota</taxon>
        <taxon>Actinomycetes</taxon>
        <taxon>Mycobacteriales</taxon>
        <taxon>Nocardiaceae</taxon>
        <taxon>Nocardia</taxon>
    </lineage>
</organism>
<feature type="domain" description="CHAT" evidence="1">
    <location>
        <begin position="80"/>
        <end position="367"/>
    </location>
</feature>